<dbReference type="EMBL" id="JASFZW010000004">
    <property type="protein sequence ID" value="KAK2078810.1"/>
    <property type="molecule type" value="Genomic_DNA"/>
</dbReference>
<name>A0AAD9MKW9_PROWI</name>
<dbReference type="Proteomes" id="UP001255856">
    <property type="component" value="Unassembled WGS sequence"/>
</dbReference>
<evidence type="ECO:0000313" key="3">
    <source>
        <dbReference type="Proteomes" id="UP001255856"/>
    </source>
</evidence>
<feature type="region of interest" description="Disordered" evidence="1">
    <location>
        <begin position="1"/>
        <end position="69"/>
    </location>
</feature>
<accession>A0AAD9MKW9</accession>
<proteinExistence type="predicted"/>
<keyword evidence="3" id="KW-1185">Reference proteome</keyword>
<sequence length="69" mass="7141">MAASSPNGEAKSTEDDKKKPVKPASERKEGQASEPAQNDGEGPGYEMGAVSSKTGGDTAKKASEKEDKE</sequence>
<feature type="compositionally biased region" description="Basic and acidic residues" evidence="1">
    <location>
        <begin position="11"/>
        <end position="31"/>
    </location>
</feature>
<dbReference type="AlphaFoldDB" id="A0AAD9MKW9"/>
<reference evidence="2" key="1">
    <citation type="submission" date="2021-01" db="EMBL/GenBank/DDBJ databases">
        <authorList>
            <person name="Eckstrom K.M.E."/>
        </authorList>
    </citation>
    <scope>NUCLEOTIDE SEQUENCE</scope>
    <source>
        <strain evidence="2">UVCC 0001</strain>
    </source>
</reference>
<comment type="caution">
    <text evidence="2">The sequence shown here is derived from an EMBL/GenBank/DDBJ whole genome shotgun (WGS) entry which is preliminary data.</text>
</comment>
<gene>
    <name evidence="2" type="ORF">QBZ16_003650</name>
</gene>
<feature type="compositionally biased region" description="Basic and acidic residues" evidence="1">
    <location>
        <begin position="58"/>
        <end position="69"/>
    </location>
</feature>
<organism evidence="2 3">
    <name type="scientific">Prototheca wickerhamii</name>
    <dbReference type="NCBI Taxonomy" id="3111"/>
    <lineage>
        <taxon>Eukaryota</taxon>
        <taxon>Viridiplantae</taxon>
        <taxon>Chlorophyta</taxon>
        <taxon>core chlorophytes</taxon>
        <taxon>Trebouxiophyceae</taxon>
        <taxon>Chlorellales</taxon>
        <taxon>Chlorellaceae</taxon>
        <taxon>Prototheca</taxon>
    </lineage>
</organism>
<evidence type="ECO:0000313" key="2">
    <source>
        <dbReference type="EMBL" id="KAK2078810.1"/>
    </source>
</evidence>
<protein>
    <submittedName>
        <fullName evidence="2">Uncharacterized protein</fullName>
    </submittedName>
</protein>
<evidence type="ECO:0000256" key="1">
    <source>
        <dbReference type="SAM" id="MobiDB-lite"/>
    </source>
</evidence>